<dbReference type="GO" id="GO:0003676">
    <property type="term" value="F:nucleic acid binding"/>
    <property type="evidence" value="ECO:0007669"/>
    <property type="project" value="InterPro"/>
</dbReference>
<dbReference type="PANTHER" id="PTHR42648:SF25">
    <property type="entry name" value="RNA-DIRECTED DNA POLYMERASE"/>
    <property type="match status" value="1"/>
</dbReference>
<dbReference type="InterPro" id="IPR036397">
    <property type="entry name" value="RNaseH_sf"/>
</dbReference>
<organism evidence="3 4">
    <name type="scientific">Paspalum notatum var. saurae</name>
    <dbReference type="NCBI Taxonomy" id="547442"/>
    <lineage>
        <taxon>Eukaryota</taxon>
        <taxon>Viridiplantae</taxon>
        <taxon>Streptophyta</taxon>
        <taxon>Embryophyta</taxon>
        <taxon>Tracheophyta</taxon>
        <taxon>Spermatophyta</taxon>
        <taxon>Magnoliopsida</taxon>
        <taxon>Liliopsida</taxon>
        <taxon>Poales</taxon>
        <taxon>Poaceae</taxon>
        <taxon>PACMAD clade</taxon>
        <taxon>Panicoideae</taxon>
        <taxon>Andropogonodae</taxon>
        <taxon>Paspaleae</taxon>
        <taxon>Paspalinae</taxon>
        <taxon>Paspalum</taxon>
    </lineage>
</organism>
<dbReference type="Pfam" id="PF00665">
    <property type="entry name" value="rve"/>
    <property type="match status" value="1"/>
</dbReference>
<dbReference type="Gene3D" id="3.30.420.10">
    <property type="entry name" value="Ribonuclease H-like superfamily/Ribonuclease H"/>
    <property type="match status" value="1"/>
</dbReference>
<dbReference type="Pfam" id="PF13976">
    <property type="entry name" value="gag_pre-integrs"/>
    <property type="match status" value="1"/>
</dbReference>
<dbReference type="InterPro" id="IPR039537">
    <property type="entry name" value="Retrotran_Ty1/copia-like"/>
</dbReference>
<dbReference type="GO" id="GO:0006508">
    <property type="term" value="P:proteolysis"/>
    <property type="evidence" value="ECO:0007669"/>
    <property type="project" value="UniProtKB-KW"/>
</dbReference>
<sequence>MSVVAAAQIGADAPTAPRAEAHAEAALPAAAIVRDVGPGSGWPTLTKTNYVEWAAVMRVRLQVRHMWEVVRYGDVDYYEDRRALDALIAAVPLEMQFSLSKKRTAKEAWDAIAAARIGSDRARKTTLQALRKEWENLAFKPGEDVDDFALRLNTLLQKLVQFGDDTYDEERAVQKLFRCIPEKYKQIARSIESLLDLSTMSIEEAIGRLKVVDSDEVQPPSGPINIGGKLYLTREQWEACQDDPRRNRGKLGHWAKECRRPRRGRAHVARVEEEEPARSPAHASIEPLPAASATANLLHLDEPKAHAFLGDGSSDDKADGWCLDTGATHHMTGRREFFTELDSTVRGSVKFGDASGVEIKGVGSVLFTTASGEHRLLTGVYYIPALRNSIISLGQLDENGSRVVIESGVLRIWDHHRRLLAKVTRGTNRLYVLNVQVAQPFCLAARRDDEAWQWHERFGHLHFEALKRLSANEMVRGLPCLDHVEQLCDVCVLTKQRRLPFPHQSSFRAKERLELVHGDLCGPVTPATPGGRRYFLLLVDDLSRYMWVMVLGSKGEAADAIRRAQAAAEAECGRKLRVLRTDNGGEFTAAEFASYCADEGIRRHYSAPYSPQ</sequence>
<dbReference type="GO" id="GO:0008233">
    <property type="term" value="F:peptidase activity"/>
    <property type="evidence" value="ECO:0007669"/>
    <property type="project" value="UniProtKB-KW"/>
</dbReference>
<name>A0AAQ3UZA2_PASNO</name>
<dbReference type="PANTHER" id="PTHR42648">
    <property type="entry name" value="TRANSPOSASE, PUTATIVE-RELATED"/>
    <property type="match status" value="1"/>
</dbReference>
<dbReference type="InterPro" id="IPR001584">
    <property type="entry name" value="Integrase_cat-core"/>
</dbReference>
<keyword evidence="4" id="KW-1185">Reference proteome</keyword>
<dbReference type="InterPro" id="IPR025724">
    <property type="entry name" value="GAG-pre-integrase_dom"/>
</dbReference>
<dbReference type="InterPro" id="IPR012337">
    <property type="entry name" value="RNaseH-like_sf"/>
</dbReference>
<keyword evidence="1" id="KW-0645">Protease</keyword>
<dbReference type="AlphaFoldDB" id="A0AAQ3UZA2"/>
<feature type="domain" description="Integrase catalytic" evidence="2">
    <location>
        <begin position="498"/>
        <end position="612"/>
    </location>
</feature>
<gene>
    <name evidence="3" type="ORF">U9M48_043454</name>
</gene>
<dbReference type="Proteomes" id="UP001341281">
    <property type="component" value="Chromosome 10"/>
</dbReference>
<dbReference type="Pfam" id="PF22936">
    <property type="entry name" value="Pol_BBD"/>
    <property type="match status" value="1"/>
</dbReference>
<dbReference type="Pfam" id="PF14223">
    <property type="entry name" value="Retrotran_gag_2"/>
    <property type="match status" value="1"/>
</dbReference>
<evidence type="ECO:0000313" key="4">
    <source>
        <dbReference type="Proteomes" id="UP001341281"/>
    </source>
</evidence>
<evidence type="ECO:0000313" key="3">
    <source>
        <dbReference type="EMBL" id="WVZ97959.1"/>
    </source>
</evidence>
<accession>A0AAQ3UZA2</accession>
<reference evidence="3 4" key="1">
    <citation type="submission" date="2024-02" db="EMBL/GenBank/DDBJ databases">
        <title>High-quality chromosome-scale genome assembly of Pensacola bahiagrass (Paspalum notatum Flugge var. saurae).</title>
        <authorList>
            <person name="Vega J.M."/>
            <person name="Podio M."/>
            <person name="Orjuela J."/>
            <person name="Siena L.A."/>
            <person name="Pessino S.C."/>
            <person name="Combes M.C."/>
            <person name="Mariac C."/>
            <person name="Albertini E."/>
            <person name="Pupilli F."/>
            <person name="Ortiz J.P.A."/>
            <person name="Leblanc O."/>
        </authorList>
    </citation>
    <scope>NUCLEOTIDE SEQUENCE [LARGE SCALE GENOMIC DNA]</scope>
    <source>
        <strain evidence="3">R1</strain>
        <tissue evidence="3">Leaf</tissue>
    </source>
</reference>
<dbReference type="PROSITE" id="PS50994">
    <property type="entry name" value="INTEGRASE"/>
    <property type="match status" value="1"/>
</dbReference>
<dbReference type="GO" id="GO:0015074">
    <property type="term" value="P:DNA integration"/>
    <property type="evidence" value="ECO:0007669"/>
    <property type="project" value="InterPro"/>
</dbReference>
<dbReference type="EMBL" id="CP144754">
    <property type="protein sequence ID" value="WVZ97959.1"/>
    <property type="molecule type" value="Genomic_DNA"/>
</dbReference>
<evidence type="ECO:0000256" key="1">
    <source>
        <dbReference type="ARBA" id="ARBA00022670"/>
    </source>
</evidence>
<keyword evidence="1" id="KW-0378">Hydrolase</keyword>
<protein>
    <recommendedName>
        <fullName evidence="2">Integrase catalytic domain-containing protein</fullName>
    </recommendedName>
</protein>
<evidence type="ECO:0000259" key="2">
    <source>
        <dbReference type="PROSITE" id="PS50994"/>
    </source>
</evidence>
<proteinExistence type="predicted"/>
<dbReference type="SUPFAM" id="SSF53098">
    <property type="entry name" value="Ribonuclease H-like"/>
    <property type="match status" value="1"/>
</dbReference>
<dbReference type="InterPro" id="IPR054722">
    <property type="entry name" value="PolX-like_BBD"/>
</dbReference>